<dbReference type="AlphaFoldDB" id="A0A8B6GSF8"/>
<accession>A0A8B6GSF8</accession>
<dbReference type="InterPro" id="IPR011042">
    <property type="entry name" value="6-blade_b-propeller_TolB-like"/>
</dbReference>
<dbReference type="OrthoDB" id="6112064at2759"/>
<dbReference type="SUPFAM" id="SSF63825">
    <property type="entry name" value="YWTD domain"/>
    <property type="match status" value="1"/>
</dbReference>
<organism evidence="1 2">
    <name type="scientific">Mytilus galloprovincialis</name>
    <name type="common">Mediterranean mussel</name>
    <dbReference type="NCBI Taxonomy" id="29158"/>
    <lineage>
        <taxon>Eukaryota</taxon>
        <taxon>Metazoa</taxon>
        <taxon>Spiralia</taxon>
        <taxon>Lophotrochozoa</taxon>
        <taxon>Mollusca</taxon>
        <taxon>Bivalvia</taxon>
        <taxon>Autobranchia</taxon>
        <taxon>Pteriomorphia</taxon>
        <taxon>Mytilida</taxon>
        <taxon>Mytiloidea</taxon>
        <taxon>Mytilidae</taxon>
        <taxon>Mytilinae</taxon>
        <taxon>Mytilus</taxon>
    </lineage>
</organism>
<dbReference type="Proteomes" id="UP000596742">
    <property type="component" value="Unassembled WGS sequence"/>
</dbReference>
<comment type="caution">
    <text evidence="1">The sequence shown here is derived from an EMBL/GenBank/DDBJ whole genome shotgun (WGS) entry which is preliminary data.</text>
</comment>
<keyword evidence="2" id="KW-1185">Reference proteome</keyword>
<evidence type="ECO:0000313" key="1">
    <source>
        <dbReference type="EMBL" id="VDI68351.1"/>
    </source>
</evidence>
<proteinExistence type="predicted"/>
<gene>
    <name evidence="1" type="ORF">MGAL_10B015861</name>
</gene>
<evidence type="ECO:0000313" key="2">
    <source>
        <dbReference type="Proteomes" id="UP000596742"/>
    </source>
</evidence>
<reference evidence="1" key="1">
    <citation type="submission" date="2018-11" db="EMBL/GenBank/DDBJ databases">
        <authorList>
            <person name="Alioto T."/>
            <person name="Alioto T."/>
        </authorList>
    </citation>
    <scope>NUCLEOTIDE SEQUENCE</scope>
</reference>
<dbReference type="EMBL" id="UYJE01008894">
    <property type="protein sequence ID" value="VDI68351.1"/>
    <property type="molecule type" value="Genomic_DNA"/>
</dbReference>
<name>A0A8B6GSF8_MYTGA</name>
<dbReference type="Gene3D" id="2.120.10.30">
    <property type="entry name" value="TolB, C-terminal domain"/>
    <property type="match status" value="1"/>
</dbReference>
<protein>
    <submittedName>
        <fullName evidence="1">Uncharacterized protein</fullName>
    </submittedName>
</protein>
<sequence length="291" mass="32434">MTSVDSSAAETVPPTGCKEITTAAVENYTQAQIPVNNFPSAVTLRRQITFECHDNDYFEIIDCAFVGLNVVFPDYINDRLIISMVESNDIRYLGIDYRPRYITGVNNNTVAVGCTRYQVIQIIDISNDTVVRTIPTSGECYGISCSEDTLYVDASDIVVMDLMGHVLRTFPNPGIDLGYLTVDGDRFFFCDGFVLFCCDLSGNVKWEFDKEGYKDIYGMATDSKGNVYLANADSDRIVVISPDGTLHRDILTSFDSLESPISLDFDKKENRLVVRTTGNASAFIFDVEYKS</sequence>